<evidence type="ECO:0000256" key="5">
    <source>
        <dbReference type="ARBA" id="ARBA00023284"/>
    </source>
</evidence>
<evidence type="ECO:0000313" key="7">
    <source>
        <dbReference type="EMBL" id="SUZ92277.1"/>
    </source>
</evidence>
<dbReference type="InterPro" id="IPR013740">
    <property type="entry name" value="Redoxin"/>
</dbReference>
<accession>A0A381RQV7</accession>
<reference evidence="7" key="1">
    <citation type="submission" date="2018-05" db="EMBL/GenBank/DDBJ databases">
        <authorList>
            <person name="Lanie J.A."/>
            <person name="Ng W.-L."/>
            <person name="Kazmierczak K.M."/>
            <person name="Andrzejewski T.M."/>
            <person name="Davidsen T.M."/>
            <person name="Wayne K.J."/>
            <person name="Tettelin H."/>
            <person name="Glass J.I."/>
            <person name="Rusch D."/>
            <person name="Podicherti R."/>
            <person name="Tsui H.-C.T."/>
            <person name="Winkler M.E."/>
        </authorList>
    </citation>
    <scope>NUCLEOTIDE SEQUENCE</scope>
</reference>
<dbReference type="InterPro" id="IPR013766">
    <property type="entry name" value="Thioredoxin_domain"/>
</dbReference>
<dbReference type="NCBIfam" id="TIGR00385">
    <property type="entry name" value="dsbE"/>
    <property type="match status" value="1"/>
</dbReference>
<dbReference type="InterPro" id="IPR036249">
    <property type="entry name" value="Thioredoxin-like_sf"/>
</dbReference>
<keyword evidence="3" id="KW-0201">Cytochrome c-type biogenesis</keyword>
<evidence type="ECO:0000256" key="3">
    <source>
        <dbReference type="ARBA" id="ARBA00022748"/>
    </source>
</evidence>
<dbReference type="AlphaFoldDB" id="A0A381RQV7"/>
<dbReference type="PANTHER" id="PTHR42852">
    <property type="entry name" value="THIOL:DISULFIDE INTERCHANGE PROTEIN DSBE"/>
    <property type="match status" value="1"/>
</dbReference>
<protein>
    <recommendedName>
        <fullName evidence="6">Thioredoxin domain-containing protein</fullName>
    </recommendedName>
</protein>
<comment type="similarity">
    <text evidence="2">Belongs to the thioredoxin family. DsbE subfamily.</text>
</comment>
<keyword evidence="5" id="KW-0676">Redox-active center</keyword>
<dbReference type="InterPro" id="IPR050553">
    <property type="entry name" value="Thioredoxin_ResA/DsbE_sf"/>
</dbReference>
<dbReference type="InterPro" id="IPR017937">
    <property type="entry name" value="Thioredoxin_CS"/>
</dbReference>
<evidence type="ECO:0000256" key="1">
    <source>
        <dbReference type="ARBA" id="ARBA00004196"/>
    </source>
</evidence>
<dbReference type="SUPFAM" id="SSF52833">
    <property type="entry name" value="Thioredoxin-like"/>
    <property type="match status" value="1"/>
</dbReference>
<dbReference type="Gene3D" id="3.40.30.10">
    <property type="entry name" value="Glutaredoxin"/>
    <property type="match status" value="1"/>
</dbReference>
<dbReference type="PROSITE" id="PS51352">
    <property type="entry name" value="THIOREDOXIN_2"/>
    <property type="match status" value="1"/>
</dbReference>
<dbReference type="GO" id="GO:0015036">
    <property type="term" value="F:disulfide oxidoreductase activity"/>
    <property type="evidence" value="ECO:0007669"/>
    <property type="project" value="InterPro"/>
</dbReference>
<dbReference type="PROSITE" id="PS00194">
    <property type="entry name" value="THIOREDOXIN_1"/>
    <property type="match status" value="1"/>
</dbReference>
<sequence>MKRFLPLIFFSLVIILFIFSISLKNTRVIPTPLIGKEVPLLALETIFFDSTEDINLQSFINSSGTKLINFWASWCLPCEVEHPVLMSLKKDSDIKIIGINYKDKREDADSFLTNEGNPYHVILYDIDGSFGIEMGIIGVPETFIVTDDGKIIYRHVGPLSSETRF</sequence>
<comment type="subcellular location">
    <subcellularLocation>
        <location evidence="1">Cell envelope</location>
    </subcellularLocation>
</comment>
<proteinExistence type="inferred from homology"/>
<evidence type="ECO:0000259" key="6">
    <source>
        <dbReference type="PROSITE" id="PS51352"/>
    </source>
</evidence>
<feature type="domain" description="Thioredoxin" evidence="6">
    <location>
        <begin position="32"/>
        <end position="165"/>
    </location>
</feature>
<name>A0A381RQV7_9ZZZZ</name>
<dbReference type="GO" id="GO:0030288">
    <property type="term" value="C:outer membrane-bounded periplasmic space"/>
    <property type="evidence" value="ECO:0007669"/>
    <property type="project" value="InterPro"/>
</dbReference>
<dbReference type="EMBL" id="UINC01002046">
    <property type="protein sequence ID" value="SUZ92277.1"/>
    <property type="molecule type" value="Genomic_DNA"/>
</dbReference>
<organism evidence="7">
    <name type="scientific">marine metagenome</name>
    <dbReference type="NCBI Taxonomy" id="408172"/>
    <lineage>
        <taxon>unclassified sequences</taxon>
        <taxon>metagenomes</taxon>
        <taxon>ecological metagenomes</taxon>
    </lineage>
</organism>
<evidence type="ECO:0000256" key="2">
    <source>
        <dbReference type="ARBA" id="ARBA00007758"/>
    </source>
</evidence>
<dbReference type="Pfam" id="PF08534">
    <property type="entry name" value="Redoxin"/>
    <property type="match status" value="1"/>
</dbReference>
<dbReference type="PANTHER" id="PTHR42852:SF6">
    <property type="entry name" value="THIOL:DISULFIDE INTERCHANGE PROTEIN DSBE"/>
    <property type="match status" value="1"/>
</dbReference>
<evidence type="ECO:0000256" key="4">
    <source>
        <dbReference type="ARBA" id="ARBA00023157"/>
    </source>
</evidence>
<dbReference type="GO" id="GO:0017004">
    <property type="term" value="P:cytochrome complex assembly"/>
    <property type="evidence" value="ECO:0007669"/>
    <property type="project" value="UniProtKB-KW"/>
</dbReference>
<gene>
    <name evidence="7" type="ORF">METZ01_LOCUS45131</name>
</gene>
<dbReference type="InterPro" id="IPR004799">
    <property type="entry name" value="Periplasmic_diS_OxRdtase_DsbE"/>
</dbReference>
<keyword evidence="4" id="KW-1015">Disulfide bond</keyword>